<dbReference type="Pfam" id="PF13280">
    <property type="entry name" value="WYL"/>
    <property type="match status" value="1"/>
</dbReference>
<comment type="caution">
    <text evidence="4">The sequence shown here is derived from an EMBL/GenBank/DDBJ whole genome shotgun (WGS) entry which is preliminary data.</text>
</comment>
<dbReference type="Pfam" id="PF25583">
    <property type="entry name" value="WCX"/>
    <property type="match status" value="1"/>
</dbReference>
<dbReference type="Proteomes" id="UP000018895">
    <property type="component" value="Unassembled WGS sequence"/>
</dbReference>
<dbReference type="InterPro" id="IPR026881">
    <property type="entry name" value="WYL_dom"/>
</dbReference>
<dbReference type="STRING" id="1236971.JCM9152_2861"/>
<evidence type="ECO:0000313" key="5">
    <source>
        <dbReference type="Proteomes" id="UP000018895"/>
    </source>
</evidence>
<dbReference type="Gene3D" id="1.10.10.10">
    <property type="entry name" value="Winged helix-like DNA-binding domain superfamily/Winged helix DNA-binding domain"/>
    <property type="match status" value="1"/>
</dbReference>
<sequence>MRGDRLIKILLMLQSQGQLTANELAERLEVSERTIYRDMDALSGAGIPVVAERGKNGGWSLLEGYQTNLTGLKEAEIHALLVSPSIQLLDDLGLTGTSEDARIKLIAALPDKYREHAKEVWNRIYIDTSSWRNEKEKLKSFETLKQSIWQNHKLNMIYQRADGQTIERIVQPLGLVAKGNRWYFIAAKENGEIRNYRASRIQHAAPINETFERPKSFDIAQYWKSSTEAFVKELPTYEVRVRVTLDIVGRLSYSSHFVRVIEMSEDDKEGWVLVRLSFDTQEEAIRYILGFSNQMFVIEPTYLRNKICELAESVVVHYNFNQNE</sequence>
<organism evidence="4 5">
    <name type="scientific">Halalkalibacter hemicellulosilyticusJCM 9152</name>
    <dbReference type="NCBI Taxonomy" id="1236971"/>
    <lineage>
        <taxon>Bacteria</taxon>
        <taxon>Bacillati</taxon>
        <taxon>Bacillota</taxon>
        <taxon>Bacilli</taxon>
        <taxon>Bacillales</taxon>
        <taxon>Bacillaceae</taxon>
        <taxon>Halalkalibacter</taxon>
    </lineage>
</organism>
<evidence type="ECO:0000256" key="1">
    <source>
        <dbReference type="ARBA" id="ARBA00023015"/>
    </source>
</evidence>
<dbReference type="PROSITE" id="PS52050">
    <property type="entry name" value="WYL"/>
    <property type="match status" value="1"/>
</dbReference>
<name>W4QJ82_9BACI</name>
<keyword evidence="5" id="KW-1185">Reference proteome</keyword>
<dbReference type="SUPFAM" id="SSF46785">
    <property type="entry name" value="Winged helix' DNA-binding domain"/>
    <property type="match status" value="1"/>
</dbReference>
<keyword evidence="2" id="KW-0804">Transcription</keyword>
<reference evidence="4" key="1">
    <citation type="journal article" date="2014" name="Genome Announc.">
        <title>Draft Genome Sequences of Three Alkaliphilic Bacillus Strains, Bacillus wakoensis JCM 9140T, Bacillus akibai JCM 9157T, and Bacillus hemicellulosilyticus JCM 9152T.</title>
        <authorList>
            <person name="Yuki M."/>
            <person name="Oshima K."/>
            <person name="Suda W."/>
            <person name="Oshida Y."/>
            <person name="Kitamura K."/>
            <person name="Iida T."/>
            <person name="Hattori M."/>
            <person name="Ohkuma M."/>
        </authorList>
    </citation>
    <scope>NUCLEOTIDE SEQUENCE [LARGE SCALE GENOMIC DNA]</scope>
    <source>
        <strain evidence="4">JCM 9152</strain>
    </source>
</reference>
<dbReference type="EMBL" id="BAUU01000019">
    <property type="protein sequence ID" value="GAE31394.1"/>
    <property type="molecule type" value="Genomic_DNA"/>
</dbReference>
<dbReference type="GO" id="GO:0003700">
    <property type="term" value="F:DNA-binding transcription factor activity"/>
    <property type="evidence" value="ECO:0007669"/>
    <property type="project" value="InterPro"/>
</dbReference>
<dbReference type="OrthoDB" id="9815009at2"/>
<dbReference type="InterPro" id="IPR036388">
    <property type="entry name" value="WH-like_DNA-bd_sf"/>
</dbReference>
<dbReference type="InterPro" id="IPR001034">
    <property type="entry name" value="DeoR_HTH"/>
</dbReference>
<dbReference type="RefSeq" id="WP_035344976.1">
    <property type="nucleotide sequence ID" value="NZ_BAUU01000019.1"/>
</dbReference>
<dbReference type="SMART" id="SM00420">
    <property type="entry name" value="HTH_DEOR"/>
    <property type="match status" value="1"/>
</dbReference>
<dbReference type="Pfam" id="PF08279">
    <property type="entry name" value="HTH_11"/>
    <property type="match status" value="1"/>
</dbReference>
<dbReference type="InterPro" id="IPR013196">
    <property type="entry name" value="HTH_11"/>
</dbReference>
<dbReference type="InterPro" id="IPR051534">
    <property type="entry name" value="CBASS_pafABC_assoc_protein"/>
</dbReference>
<dbReference type="PIRSF" id="PIRSF016838">
    <property type="entry name" value="PafC"/>
    <property type="match status" value="1"/>
</dbReference>
<accession>W4QJ82</accession>
<dbReference type="PROSITE" id="PS51000">
    <property type="entry name" value="HTH_DEOR_2"/>
    <property type="match status" value="1"/>
</dbReference>
<dbReference type="PANTHER" id="PTHR34580:SF1">
    <property type="entry name" value="PROTEIN PAFC"/>
    <property type="match status" value="1"/>
</dbReference>
<proteinExistence type="predicted"/>
<dbReference type="AlphaFoldDB" id="W4QJ82"/>
<feature type="domain" description="HTH deoR-type" evidence="3">
    <location>
        <begin position="2"/>
        <end position="57"/>
    </location>
</feature>
<dbReference type="InterPro" id="IPR057727">
    <property type="entry name" value="WCX_dom"/>
</dbReference>
<protein>
    <submittedName>
        <fullName evidence="4">Transcriptional regulator</fullName>
    </submittedName>
</protein>
<dbReference type="InterPro" id="IPR028349">
    <property type="entry name" value="PafC-like"/>
</dbReference>
<evidence type="ECO:0000259" key="3">
    <source>
        <dbReference type="PROSITE" id="PS51000"/>
    </source>
</evidence>
<evidence type="ECO:0000256" key="2">
    <source>
        <dbReference type="ARBA" id="ARBA00023163"/>
    </source>
</evidence>
<dbReference type="InterPro" id="IPR036390">
    <property type="entry name" value="WH_DNA-bd_sf"/>
</dbReference>
<keyword evidence="1" id="KW-0805">Transcription regulation</keyword>
<gene>
    <name evidence="4" type="ORF">JCM9152_2861</name>
</gene>
<dbReference type="PANTHER" id="PTHR34580">
    <property type="match status" value="1"/>
</dbReference>
<evidence type="ECO:0000313" key="4">
    <source>
        <dbReference type="EMBL" id="GAE31394.1"/>
    </source>
</evidence>